<feature type="compositionally biased region" description="Pro residues" evidence="1">
    <location>
        <begin position="19"/>
        <end position="31"/>
    </location>
</feature>
<dbReference type="RefSeq" id="WP_238560671.1">
    <property type="nucleotide sequence ID" value="NZ_AOUH01000016.1"/>
</dbReference>
<evidence type="ECO:0000313" key="3">
    <source>
        <dbReference type="Proteomes" id="UP000245431"/>
    </source>
</evidence>
<name>A0A1D3JXQ9_PSEVE</name>
<gene>
    <name evidence="2" type="ORF">PVE_R1G2992</name>
</gene>
<feature type="region of interest" description="Disordered" evidence="1">
    <location>
        <begin position="19"/>
        <end position="46"/>
    </location>
</feature>
<reference evidence="3" key="1">
    <citation type="submission" date="2016-07" db="EMBL/GenBank/DDBJ databases">
        <authorList>
            <person name="Florea S."/>
            <person name="Webb J.S."/>
            <person name="Jaromczyk J."/>
            <person name="Schardl C.L."/>
        </authorList>
    </citation>
    <scope>NUCLEOTIDE SEQUENCE [LARGE SCALE GENOMIC DNA]</scope>
    <source>
        <strain evidence="3">1YdBTEX2</strain>
    </source>
</reference>
<dbReference type="EMBL" id="LT599583">
    <property type="protein sequence ID" value="SBW80876.1"/>
    <property type="molecule type" value="Genomic_DNA"/>
</dbReference>
<organism evidence="2 3">
    <name type="scientific">Pseudomonas veronii 1YdBTEX2</name>
    <dbReference type="NCBI Taxonomy" id="1295141"/>
    <lineage>
        <taxon>Bacteria</taxon>
        <taxon>Pseudomonadati</taxon>
        <taxon>Pseudomonadota</taxon>
        <taxon>Gammaproteobacteria</taxon>
        <taxon>Pseudomonadales</taxon>
        <taxon>Pseudomonadaceae</taxon>
        <taxon>Pseudomonas</taxon>
    </lineage>
</organism>
<dbReference type="Proteomes" id="UP000245431">
    <property type="component" value="Chromosome PVE_r1"/>
</dbReference>
<feature type="region of interest" description="Disordered" evidence="1">
    <location>
        <begin position="639"/>
        <end position="662"/>
    </location>
</feature>
<protein>
    <recommendedName>
        <fullName evidence="4">Peptidase C58 YopT-type domain-containing protein</fullName>
    </recommendedName>
</protein>
<evidence type="ECO:0000313" key="2">
    <source>
        <dbReference type="EMBL" id="SBW80876.1"/>
    </source>
</evidence>
<sequence>MTISLQTLPSVSLMPLSTPPAIPAATPPTLTPVPSHDSPAPTVQPPASVTVAQSASLKAKLGHYHNLKTLADKLNEIALRLGPDASTPAVQAALKTTPMDVHPDSVYHSEVGGSTSVDSFINRQGGLLSPYSHLSLTGLSDAMAARSQAHPLGNLGGALSWPVPLSADEQQRLRTRTLDYTDPLGQKQPLKHTTGGILEFLRHRTPLAAEALTSPGATLNALVSSPEAQSLGHALQEQMQGIATDSSSLDYLLAAVILQLDPESITAPQRNNVAGFDLADDSLRGKSAAQIVDALRQHLVAQGKTSPELAGAAAHLLLAGRAPVFLVKDIPDSVTFGSPAWVNLAIAATMVDAHIPGRVANMSFAAVMLEAEHASGADVNMTNTAQRNALIDWGTANGLLEKKAEHLYASDELNNLVTRFSERQSVMLAASEAFDKDIPSRKAMALAELKQRFPDKEALFEEPLIRVTHMPGGDIRRRNQVPGVHSLLDVAMMDVGPDAVYGSRDSRIPVGALNANPEFGVATAFESQFKQVIEEKKNAVGTYIKHLISQLPADDRKNFEYGNVTFYQNHAHKLGLGLFSDKTELPKGEELLVRIERGGVTTAYEIDFNAGAIRSIPQWQAQPGSSRKANIVSETKVFTPSAGQTTLDTEQTPPGDSPSDTFASPRVQLIADAFVQHINLDDPAIKQQARGLTTDDNIRNRSDMIENFLLDLVPLRSAINHFRNGNIAEGLIDLSLDAFGIVTAGVGAAGKVVKIAGTTVSAATKVARSAKVIGMATFGAFNPLSGAGDLAVGGARLAGGGLKFLGAKGAQGVNALRGASGRYDLLKAASNEHGVVATGTVKIGEHSIDGAAVLKNGQWYAFDAEKMRAYGGPLQGFAPTTVSAKGQINQSFTDWLYKKLAGEIQSPEGPPTVLGQYAPKEFENELKRAQRPEKVSDFNAGYANGDPHKVPGFSSDSTILELQMLISRGWLGAEDVGTLVKQIERKKVRLIQEGFTLFQRDIHAVGGTLTPMPQEFYLSQVNLASPGECAGIANTLALSMQSGQETTYLGNMFKAAADPRDPVATQFIRTLRSFHEAVKHVDTFHMGKQPRQIPYHQIATELTDASPPRSLRIATKDHALLAGVMVRDDKPVWFYFDPNFGMAQFDSAEAMKNGLERTLNRGTSPFQHRAYGTNPGTPEYQVSYFESGDMQFYRDSAQVHRIASVPL</sequence>
<proteinExistence type="predicted"/>
<accession>A0A1D3JXQ9</accession>
<evidence type="ECO:0008006" key="4">
    <source>
        <dbReference type="Google" id="ProtNLM"/>
    </source>
</evidence>
<evidence type="ECO:0000256" key="1">
    <source>
        <dbReference type="SAM" id="MobiDB-lite"/>
    </source>
</evidence>
<dbReference type="CDD" id="cd20495">
    <property type="entry name" value="C58_PaToxP-like"/>
    <property type="match status" value="1"/>
</dbReference>
<dbReference type="AlphaFoldDB" id="A0A1D3JXQ9"/>